<protein>
    <submittedName>
        <fullName evidence="2">VOC family protein</fullName>
    </submittedName>
</protein>
<feature type="domain" description="Glyoxalase-like" evidence="1">
    <location>
        <begin position="6"/>
        <end position="182"/>
    </location>
</feature>
<dbReference type="InterPro" id="IPR025870">
    <property type="entry name" value="Glyoxalase-like_dom"/>
</dbReference>
<dbReference type="InterPro" id="IPR029068">
    <property type="entry name" value="Glyas_Bleomycin-R_OHBP_Dase"/>
</dbReference>
<gene>
    <name evidence="2" type="ORF">QEG54_003203</name>
</gene>
<accession>A0AAI9DMU0</accession>
<comment type="caution">
    <text evidence="2">The sequence shown here is derived from an EMBL/GenBank/DDBJ whole genome shotgun (WGS) entry which is preliminary data.</text>
</comment>
<organism evidence="2">
    <name type="scientific">Pluralibacter gergoviae</name>
    <name type="common">Enterobacter gergoviae</name>
    <dbReference type="NCBI Taxonomy" id="61647"/>
    <lineage>
        <taxon>Bacteria</taxon>
        <taxon>Pseudomonadati</taxon>
        <taxon>Pseudomonadota</taxon>
        <taxon>Gammaproteobacteria</taxon>
        <taxon>Enterobacterales</taxon>
        <taxon>Enterobacteriaceae</taxon>
        <taxon>Pluralibacter</taxon>
    </lineage>
</organism>
<dbReference type="EMBL" id="ABLOKC030000017">
    <property type="protein sequence ID" value="EML1472451.1"/>
    <property type="molecule type" value="Genomic_DNA"/>
</dbReference>
<proteinExistence type="predicted"/>
<dbReference type="Pfam" id="PF13468">
    <property type="entry name" value="Glyoxalase_3"/>
    <property type="match status" value="1"/>
</dbReference>
<dbReference type="Gene3D" id="3.10.180.10">
    <property type="entry name" value="2,3-Dihydroxybiphenyl 1,2-Dioxygenase, domain 1"/>
    <property type="match status" value="1"/>
</dbReference>
<evidence type="ECO:0000313" key="2">
    <source>
        <dbReference type="EMBL" id="EML1472451.1"/>
    </source>
</evidence>
<reference evidence="2" key="1">
    <citation type="submission" date="2024-02" db="EMBL/GenBank/DDBJ databases">
        <authorList>
            <consortium name="Clinical and Environmental Microbiology Branch: Whole genome sequencing antimicrobial resistance pathogens in the healthcare setting"/>
        </authorList>
    </citation>
    <scope>NUCLEOTIDE SEQUENCE</scope>
    <source>
        <strain evidence="2">2021DK-00143</strain>
    </source>
</reference>
<sequence>MLRCSHILCKVRRIDDCVRDLELAGFSVQRGGAHNALVWFEQGPFLEFFALPGWCRPLSLPFGLRFGRSAGRRLAFWAGAGEGWCDVALEPRGYRPDDPLHLDDIHRRLRALAPGASRIINGSRNCAGGGRVRYRFITAGERQLPFIVSHYHPPQRPERVRHANGARSVARVDLRLPAAAHAALGQLLPEDTWLKAHIGERSLGVTLAGWRTLPQTSRFIRRLFSTTQEP</sequence>
<dbReference type="AlphaFoldDB" id="A0AAI9DMU0"/>
<evidence type="ECO:0000259" key="1">
    <source>
        <dbReference type="Pfam" id="PF13468"/>
    </source>
</evidence>
<name>A0AAI9DMU0_PLUGE</name>
<dbReference type="RefSeq" id="WP_053075822.1">
    <property type="nucleotide sequence ID" value="NZ_LDZN01000002.1"/>
</dbReference>